<reference evidence="3 4" key="1">
    <citation type="submission" date="2015-11" db="EMBL/GenBank/DDBJ databases">
        <authorList>
            <person name="Lin W."/>
        </authorList>
    </citation>
    <scope>NUCLEOTIDE SEQUENCE [LARGE SCALE GENOMIC DNA]</scope>
    <source>
        <strain evidence="3 4">HCH-1</strain>
    </source>
</reference>
<organism evidence="3 4">
    <name type="scientific">Candidatus Magnetominusculus xianensis</name>
    <dbReference type="NCBI Taxonomy" id="1748249"/>
    <lineage>
        <taxon>Bacteria</taxon>
        <taxon>Pseudomonadati</taxon>
        <taxon>Nitrospirota</taxon>
        <taxon>Nitrospiria</taxon>
        <taxon>Nitrospirales</taxon>
        <taxon>Nitrospiraceae</taxon>
        <taxon>Candidatus Magnetominusculus</taxon>
    </lineage>
</organism>
<dbReference type="SUPFAM" id="SSF48452">
    <property type="entry name" value="TPR-like"/>
    <property type="match status" value="1"/>
</dbReference>
<keyword evidence="1" id="KW-0812">Transmembrane</keyword>
<proteinExistence type="predicted"/>
<dbReference type="Proteomes" id="UP000060487">
    <property type="component" value="Unassembled WGS sequence"/>
</dbReference>
<accession>A0ABR5SE55</accession>
<dbReference type="InterPro" id="IPR011990">
    <property type="entry name" value="TPR-like_helical_dom_sf"/>
</dbReference>
<evidence type="ECO:0000259" key="2">
    <source>
        <dbReference type="Pfam" id="PF09976"/>
    </source>
</evidence>
<keyword evidence="1" id="KW-0472">Membrane</keyword>
<dbReference type="Pfam" id="PF09976">
    <property type="entry name" value="TPR_21"/>
    <property type="match status" value="1"/>
</dbReference>
<keyword evidence="4" id="KW-1185">Reference proteome</keyword>
<name>A0ABR5SE55_9BACT</name>
<dbReference type="EMBL" id="LNQR01000100">
    <property type="protein sequence ID" value="KWT81183.1"/>
    <property type="molecule type" value="Genomic_DNA"/>
</dbReference>
<sequence length="229" mass="25791">MPKAIKKRPVKHDISKGDLPSSYEHLKHYLDKNKQRSQLIIGAAVALIVIVSLIVIYQYYSQGQVSTLNYRAYNAFYGQTSAADTEKRLKASLADFQRSYNEEKSPVSLLYTAAAFIELGNIDEAEKTLIKFNDTFQTYDKLLPISYYRLFELYKAKGTADKALQTIQKLYALKTPIFKDLALFEWASLLTASGKTDEAKAKIAELEKDFPMSPYIMKSPGGTDNATKG</sequence>
<evidence type="ECO:0000313" key="3">
    <source>
        <dbReference type="EMBL" id="KWT81183.1"/>
    </source>
</evidence>
<evidence type="ECO:0000313" key="4">
    <source>
        <dbReference type="Proteomes" id="UP000060487"/>
    </source>
</evidence>
<comment type="caution">
    <text evidence="3">The sequence shown here is derived from an EMBL/GenBank/DDBJ whole genome shotgun (WGS) entry which is preliminary data.</text>
</comment>
<feature type="transmembrane region" description="Helical" evidence="1">
    <location>
        <begin position="39"/>
        <end position="60"/>
    </location>
</feature>
<gene>
    <name evidence="3" type="ORF">ASN18_2607</name>
</gene>
<feature type="domain" description="Ancillary SecYEG translocon subunit/Cell division coordinator CpoB TPR" evidence="2">
    <location>
        <begin position="37"/>
        <end position="201"/>
    </location>
</feature>
<dbReference type="RefSeq" id="WP_085053230.1">
    <property type="nucleotide sequence ID" value="NZ_LNQR01000100.1"/>
</dbReference>
<dbReference type="Gene3D" id="1.25.40.10">
    <property type="entry name" value="Tetratricopeptide repeat domain"/>
    <property type="match status" value="1"/>
</dbReference>
<evidence type="ECO:0000256" key="1">
    <source>
        <dbReference type="SAM" id="Phobius"/>
    </source>
</evidence>
<keyword evidence="1" id="KW-1133">Transmembrane helix</keyword>
<protein>
    <recommendedName>
        <fullName evidence="2">Ancillary SecYEG translocon subunit/Cell division coordinator CpoB TPR domain-containing protein</fullName>
    </recommendedName>
</protein>
<dbReference type="InterPro" id="IPR018704">
    <property type="entry name" value="SecYEG/CpoB_TPR"/>
</dbReference>